<evidence type="ECO:0000256" key="1">
    <source>
        <dbReference type="SAM" id="MobiDB-lite"/>
    </source>
</evidence>
<dbReference type="Proteomes" id="UP000216867">
    <property type="component" value="Unassembled WGS sequence"/>
</dbReference>
<feature type="compositionally biased region" description="Gly residues" evidence="1">
    <location>
        <begin position="29"/>
        <end position="38"/>
    </location>
</feature>
<feature type="compositionally biased region" description="Gly residues" evidence="1">
    <location>
        <begin position="121"/>
        <end position="137"/>
    </location>
</feature>
<feature type="compositionally biased region" description="Basic and acidic residues" evidence="1">
    <location>
        <begin position="58"/>
        <end position="71"/>
    </location>
</feature>
<feature type="compositionally biased region" description="Low complexity" evidence="1">
    <location>
        <begin position="180"/>
        <end position="190"/>
    </location>
</feature>
<organism evidence="3 4">
    <name type="scientific">Brevibacterium casei</name>
    <dbReference type="NCBI Taxonomy" id="33889"/>
    <lineage>
        <taxon>Bacteria</taxon>
        <taxon>Bacillati</taxon>
        <taxon>Actinomycetota</taxon>
        <taxon>Actinomycetes</taxon>
        <taxon>Micrococcales</taxon>
        <taxon>Brevibacteriaceae</taxon>
        <taxon>Brevibacterium</taxon>
    </lineage>
</organism>
<keyword evidence="2" id="KW-0812">Transmembrane</keyword>
<feature type="compositionally biased region" description="Low complexity" evidence="1">
    <location>
        <begin position="269"/>
        <end position="292"/>
    </location>
</feature>
<dbReference type="AlphaFoldDB" id="A0A269Z5P0"/>
<protein>
    <submittedName>
        <fullName evidence="3">Uncharacterized protein</fullName>
    </submittedName>
</protein>
<feature type="compositionally biased region" description="Polar residues" evidence="1">
    <location>
        <begin position="141"/>
        <end position="166"/>
    </location>
</feature>
<keyword evidence="2" id="KW-0472">Membrane</keyword>
<evidence type="ECO:0000256" key="2">
    <source>
        <dbReference type="SAM" id="Phobius"/>
    </source>
</evidence>
<evidence type="ECO:0000313" key="4">
    <source>
        <dbReference type="Proteomes" id="UP000216867"/>
    </source>
</evidence>
<sequence>MSNGNDEQNVPPPPNDPPHRNTDASTGEGSTGVTGSGSGPNRASAGEETVAMPSPFSSDRDAREPAADRDAQNTAAKEADETSFGSDAPPFGAADQGRGPGSQQTSDGVTTTPQPRVESGGPSGPGAGGPQGQGPGADNGPQWSGSRNEQGPQSAPQFGGSPSQPGAPQYGGPDQGGSQPGAPQYGAPGPQFGGPGQNGPQQGGPQHGGPQQGGPGGYSNEQGTSRYPAVPEQNGGYRNPAGPYQNQSDPYQSGPQQTGSGQRTGSGPGSSQALPQPAPAPGFAGSTAATTRAESRAPKKKGKLPLFIALGAVVLVLVLVLVGVLVVNSVNKNNYGPDSVAEDYVAALNKGDFAAAEKIAPSPRPEGTNLDLLSTNFTESSPAKIENAKVESSNVDGDNGKVTVSYTLDGANYNVDLTAKKDGKQNLFFDKWALTGPALHVISLDVPAADGLTINGTDYKAQAGTTAFAVYPGKYEFAIPASKWVSEASDTAAANFPQAYAPGDQPSGEQVSPLTLNLDLAPTPDFEKEVQKQVDAELEKCFDNKDIKPKCKFIKFDPTQIPVGGTDKKLDELAKKNTAKWNIKEMPDVKASFGVGDTNTGSFFTEKNGSFDFSVDGKQRGSSYFSNGNPLSVSGSVTIEGDKLSVEFFDF</sequence>
<reference evidence="3 4" key="1">
    <citation type="submission" date="2017-04" db="EMBL/GenBank/DDBJ databases">
        <title>Kefir bacterial isolates.</title>
        <authorList>
            <person name="Kim Y."/>
            <person name="Blasche S."/>
            <person name="Patil K.R."/>
        </authorList>
    </citation>
    <scope>NUCLEOTIDE SEQUENCE [LARGE SCALE GENOMIC DNA]</scope>
    <source>
        <strain evidence="3 4">OG2</strain>
    </source>
</reference>
<accession>A0A269Z5P0</accession>
<keyword evidence="2" id="KW-1133">Transmembrane helix</keyword>
<feature type="compositionally biased region" description="Gly residues" evidence="1">
    <location>
        <begin position="191"/>
        <end position="217"/>
    </location>
</feature>
<name>A0A269Z5P0_9MICO</name>
<comment type="caution">
    <text evidence="3">The sequence shown here is derived from an EMBL/GenBank/DDBJ whole genome shotgun (WGS) entry which is preliminary data.</text>
</comment>
<gene>
    <name evidence="3" type="ORF">B8X04_15925</name>
</gene>
<dbReference type="GeneID" id="99772196"/>
<proteinExistence type="predicted"/>
<evidence type="ECO:0000313" key="3">
    <source>
        <dbReference type="EMBL" id="PAK93123.1"/>
    </source>
</evidence>
<dbReference type="RefSeq" id="WP_095376779.1">
    <property type="nucleotide sequence ID" value="NZ_CAACXN010000005.1"/>
</dbReference>
<feature type="compositionally biased region" description="Low complexity" evidence="1">
    <location>
        <begin position="252"/>
        <end position="261"/>
    </location>
</feature>
<feature type="compositionally biased region" description="Polar residues" evidence="1">
    <location>
        <begin position="101"/>
        <end position="114"/>
    </location>
</feature>
<feature type="transmembrane region" description="Helical" evidence="2">
    <location>
        <begin position="304"/>
        <end position="327"/>
    </location>
</feature>
<feature type="region of interest" description="Disordered" evidence="1">
    <location>
        <begin position="1"/>
        <end position="300"/>
    </location>
</feature>
<dbReference type="EMBL" id="NCWY01000019">
    <property type="protein sequence ID" value="PAK93123.1"/>
    <property type="molecule type" value="Genomic_DNA"/>
</dbReference>